<dbReference type="EMBL" id="KV453850">
    <property type="protein sequence ID" value="ODV86269.1"/>
    <property type="molecule type" value="Genomic_DNA"/>
</dbReference>
<evidence type="ECO:0000313" key="3">
    <source>
        <dbReference type="Proteomes" id="UP000094801"/>
    </source>
</evidence>
<organism evidence="2 3">
    <name type="scientific">[Candida] arabinofermentans NRRL YB-2248</name>
    <dbReference type="NCBI Taxonomy" id="983967"/>
    <lineage>
        <taxon>Eukaryota</taxon>
        <taxon>Fungi</taxon>
        <taxon>Dikarya</taxon>
        <taxon>Ascomycota</taxon>
        <taxon>Saccharomycotina</taxon>
        <taxon>Pichiomycetes</taxon>
        <taxon>Pichiales</taxon>
        <taxon>Pichiaceae</taxon>
        <taxon>Ogataea</taxon>
        <taxon>Ogataea/Candida clade</taxon>
    </lineage>
</organism>
<feature type="region of interest" description="Disordered" evidence="1">
    <location>
        <begin position="769"/>
        <end position="798"/>
    </location>
</feature>
<sequence length="798" mass="90478">MSESDSSEQARFHRKVTEFLDTLKSNPDDYYVLRSKLQLVREEANSPSVCESVAQPTMLKIMQGFFKLEELRQSELDRSLYEDVKNDITSYAGLQIQMAEVLANFEITRIILKAFTSVSHFETAEEAVPATSDGIRSITGDTDLETVPLNQVIVRVFETNARLNVFISRQFQFSDTLDPESMTIAIKSAVPPMRLLYLHATMVNDVMRHAESIIHDSFRVKLVIAVAKIAYQIFSYKFTVLTNRISAVGAADHFPIKVKFISETSKGIYVILNGFSHIRELLDGPDILSDLLDDKFDLKEDDGSELLDYTNFTEECFTISKVPGHFLLNTFNLCKRIVESFDLLDSSDLSDEKKAAQEPYFDAIVQIITLLLHIEDSSFAKLNSSIVSDLVNDILNVTGFVFHRMLVYFEEHEDEGVDRSSSLFPESFERSLNFNMARMGLENKASDSNNDKQNKHAIEDKFKYRMINSLLSVLVHLSSLTSIAPILGDWFSISSDGNLNRFHEDIISFLISYHVRNSTPCVEDVASTKFDPTTKSSRVKFMPTLDTDNLDSIKMTWRFTQEIFWNLSQSKSVFYETLGVELGEAFVERVESWPFGVLLAATKSKRHSGGRSKSMGDSIDTQQHEVGYNLLPSCFNQLNLPIKVRDSFLDLIHEREEVNAKDNQEGMFVRRHPRDHSPGLFRKRSSSFSDSLEMNNNHDYNSNYMASEDYGGMEDLLGKIFPKHLEKIPSPNPESAGKSENDRINVFLANSDSGTEMMAQPRSLPVEFMKDGLSSQSIKRPRTPDVDSTIASNKVDNS</sequence>
<dbReference type="AlphaFoldDB" id="A0A1E4T3E1"/>
<reference evidence="3" key="1">
    <citation type="submission" date="2016-04" db="EMBL/GenBank/DDBJ databases">
        <title>Comparative genomics of biotechnologically important yeasts.</title>
        <authorList>
            <consortium name="DOE Joint Genome Institute"/>
            <person name="Riley R."/>
            <person name="Haridas S."/>
            <person name="Wolfe K.H."/>
            <person name="Lopes M.R."/>
            <person name="Hittinger C.T."/>
            <person name="Goker M."/>
            <person name="Salamov A."/>
            <person name="Wisecaver J."/>
            <person name="Long T.M."/>
            <person name="Aerts A.L."/>
            <person name="Barry K."/>
            <person name="Choi C."/>
            <person name="Clum A."/>
            <person name="Coughlan A.Y."/>
            <person name="Deshpande S."/>
            <person name="Douglass A.P."/>
            <person name="Hanson S.J."/>
            <person name="Klenk H.-P."/>
            <person name="Labutti K."/>
            <person name="Lapidus A."/>
            <person name="Lindquist E."/>
            <person name="Lipzen A."/>
            <person name="Meier-Kolthoff J.P."/>
            <person name="Ohm R.A."/>
            <person name="Otillar R.P."/>
            <person name="Pangilinan J."/>
            <person name="Peng Y."/>
            <person name="Rokas A."/>
            <person name="Rosa C.A."/>
            <person name="Scheuner C."/>
            <person name="Sibirny A.A."/>
            <person name="Slot J.C."/>
            <person name="Stielow J.B."/>
            <person name="Sun H."/>
            <person name="Kurtzman C.P."/>
            <person name="Blackwell M."/>
            <person name="Grigoriev I.V."/>
            <person name="Jeffries T.W."/>
        </authorList>
    </citation>
    <scope>NUCLEOTIDE SEQUENCE [LARGE SCALE GENOMIC DNA]</scope>
    <source>
        <strain evidence="3">NRRL YB-2248</strain>
    </source>
</reference>
<evidence type="ECO:0000256" key="1">
    <source>
        <dbReference type="SAM" id="MobiDB-lite"/>
    </source>
</evidence>
<proteinExistence type="predicted"/>
<name>A0A1E4T3E1_9ASCO</name>
<gene>
    <name evidence="2" type="ORF">CANARDRAFT_6762</name>
</gene>
<dbReference type="Proteomes" id="UP000094801">
    <property type="component" value="Unassembled WGS sequence"/>
</dbReference>
<accession>A0A1E4T3E1</accession>
<feature type="compositionally biased region" description="Polar residues" evidence="1">
    <location>
        <begin position="789"/>
        <end position="798"/>
    </location>
</feature>
<keyword evidence="3" id="KW-1185">Reference proteome</keyword>
<evidence type="ECO:0000313" key="2">
    <source>
        <dbReference type="EMBL" id="ODV86269.1"/>
    </source>
</evidence>
<protein>
    <submittedName>
        <fullName evidence="2">Uncharacterized protein</fullName>
    </submittedName>
</protein>